<gene>
    <name evidence="2" type="ORF">Pla52o_25040</name>
</gene>
<evidence type="ECO:0000313" key="2">
    <source>
        <dbReference type="EMBL" id="TWU22971.1"/>
    </source>
</evidence>
<dbReference type="RefSeq" id="WP_146594779.1">
    <property type="nucleotide sequence ID" value="NZ_SJPT01000004.1"/>
</dbReference>
<proteinExistence type="predicted"/>
<dbReference type="OrthoDB" id="9834796at2"/>
<keyword evidence="1" id="KW-0812">Transmembrane</keyword>
<dbReference type="EMBL" id="SJPT01000004">
    <property type="protein sequence ID" value="TWU22971.1"/>
    <property type="molecule type" value="Genomic_DNA"/>
</dbReference>
<name>A0A5C6CI21_9BACT</name>
<feature type="transmembrane region" description="Helical" evidence="1">
    <location>
        <begin position="94"/>
        <end position="118"/>
    </location>
</feature>
<evidence type="ECO:0000313" key="3">
    <source>
        <dbReference type="Proteomes" id="UP000316304"/>
    </source>
</evidence>
<keyword evidence="3" id="KW-1185">Reference proteome</keyword>
<evidence type="ECO:0000256" key="1">
    <source>
        <dbReference type="SAM" id="Phobius"/>
    </source>
</evidence>
<protein>
    <submittedName>
        <fullName evidence="2">Uncharacterized protein</fullName>
    </submittedName>
</protein>
<feature type="transmembrane region" description="Helical" evidence="1">
    <location>
        <begin position="56"/>
        <end position="82"/>
    </location>
</feature>
<reference evidence="2 3" key="1">
    <citation type="submission" date="2019-02" db="EMBL/GenBank/DDBJ databases">
        <title>Deep-cultivation of Planctomycetes and their phenomic and genomic characterization uncovers novel biology.</title>
        <authorList>
            <person name="Wiegand S."/>
            <person name="Jogler M."/>
            <person name="Boedeker C."/>
            <person name="Pinto D."/>
            <person name="Vollmers J."/>
            <person name="Rivas-Marin E."/>
            <person name="Kohn T."/>
            <person name="Peeters S.H."/>
            <person name="Heuer A."/>
            <person name="Rast P."/>
            <person name="Oberbeckmann S."/>
            <person name="Bunk B."/>
            <person name="Jeske O."/>
            <person name="Meyerdierks A."/>
            <person name="Storesund J.E."/>
            <person name="Kallscheuer N."/>
            <person name="Luecker S."/>
            <person name="Lage O.M."/>
            <person name="Pohl T."/>
            <person name="Merkel B.J."/>
            <person name="Hornburger P."/>
            <person name="Mueller R.-W."/>
            <person name="Bruemmer F."/>
            <person name="Labrenz M."/>
            <person name="Spormann A.M."/>
            <person name="Op Den Camp H."/>
            <person name="Overmann J."/>
            <person name="Amann R."/>
            <person name="Jetten M.S.M."/>
            <person name="Mascher T."/>
            <person name="Medema M.H."/>
            <person name="Devos D.P."/>
            <person name="Kaster A.-K."/>
            <person name="Ovreas L."/>
            <person name="Rohde M."/>
            <person name="Galperin M.Y."/>
            <person name="Jogler C."/>
        </authorList>
    </citation>
    <scope>NUCLEOTIDE SEQUENCE [LARGE SCALE GENOMIC DNA]</scope>
    <source>
        <strain evidence="2 3">Pla52o</strain>
    </source>
</reference>
<dbReference type="Proteomes" id="UP000316304">
    <property type="component" value="Unassembled WGS sequence"/>
</dbReference>
<keyword evidence="1" id="KW-0472">Membrane</keyword>
<organism evidence="2 3">
    <name type="scientific">Novipirellula galeiformis</name>
    <dbReference type="NCBI Taxonomy" id="2528004"/>
    <lineage>
        <taxon>Bacteria</taxon>
        <taxon>Pseudomonadati</taxon>
        <taxon>Planctomycetota</taxon>
        <taxon>Planctomycetia</taxon>
        <taxon>Pirellulales</taxon>
        <taxon>Pirellulaceae</taxon>
        <taxon>Novipirellula</taxon>
    </lineage>
</organism>
<sequence length="161" mass="17395">MSFAKVAQLIWAAFFVATIGLRAFASGSFMGVAFGAISIAYLAAALACLTNSKAGWIVALAVPILPLLRWTPMVVMNFWMYFTGHELYKDSPATIFIVAINAIMFVLPGLLIYLCLFLDRKRLLSVIFPSVTIDEGGESPASIAIEPIGPVDPNPYAPPHT</sequence>
<dbReference type="AlphaFoldDB" id="A0A5C6CI21"/>
<comment type="caution">
    <text evidence="2">The sequence shown here is derived from an EMBL/GenBank/DDBJ whole genome shotgun (WGS) entry which is preliminary data.</text>
</comment>
<feature type="transmembrane region" description="Helical" evidence="1">
    <location>
        <begin position="32"/>
        <end position="49"/>
    </location>
</feature>
<accession>A0A5C6CI21</accession>
<keyword evidence="1" id="KW-1133">Transmembrane helix</keyword>